<dbReference type="RefSeq" id="XP_028547258.1">
    <property type="nucleotide sequence ID" value="XM_028691457.1"/>
</dbReference>
<evidence type="ECO:0000256" key="1">
    <source>
        <dbReference type="SAM" id="Phobius"/>
    </source>
</evidence>
<keyword evidence="1" id="KW-1133">Transmembrane helix</keyword>
<gene>
    <name evidence="2" type="ORF">PGO_004300</name>
</gene>
<keyword evidence="1" id="KW-0472">Membrane</keyword>
<dbReference type="Proteomes" id="UP000195521">
    <property type="component" value="Unassembled WGS sequence"/>
</dbReference>
<accession>A0A1Y1JQF1</accession>
<comment type="caution">
    <text evidence="2">The sequence shown here is derived from an EMBL/GenBank/DDBJ whole genome shotgun (WGS) entry which is preliminary data.</text>
</comment>
<dbReference type="GeneID" id="39745477"/>
<dbReference type="EMBL" id="BDQF01000590">
    <property type="protein sequence ID" value="GAW84669.1"/>
    <property type="molecule type" value="Genomic_DNA"/>
</dbReference>
<evidence type="ECO:0000313" key="3">
    <source>
        <dbReference type="Proteomes" id="UP000195521"/>
    </source>
</evidence>
<evidence type="ECO:0000313" key="2">
    <source>
        <dbReference type="EMBL" id="GAW84669.1"/>
    </source>
</evidence>
<organism evidence="2 3">
    <name type="scientific">Plasmodium gonderi</name>
    <dbReference type="NCBI Taxonomy" id="77519"/>
    <lineage>
        <taxon>Eukaryota</taxon>
        <taxon>Sar</taxon>
        <taxon>Alveolata</taxon>
        <taxon>Apicomplexa</taxon>
        <taxon>Aconoidasida</taxon>
        <taxon>Haemosporida</taxon>
        <taxon>Plasmodiidae</taxon>
        <taxon>Plasmodium</taxon>
        <taxon>Plasmodium (Plasmodium)</taxon>
    </lineage>
</organism>
<keyword evidence="1" id="KW-0812">Transmembrane</keyword>
<reference evidence="3" key="1">
    <citation type="submission" date="2017-04" db="EMBL/GenBank/DDBJ databases">
        <title>Plasmodium gonderi genome.</title>
        <authorList>
            <person name="Arisue N."/>
            <person name="Honma H."/>
            <person name="Kawai S."/>
            <person name="Tougan T."/>
            <person name="Tanabe K."/>
            <person name="Horii T."/>
        </authorList>
    </citation>
    <scope>NUCLEOTIDE SEQUENCE [LARGE SCALE GENOMIC DNA]</scope>
    <source>
        <strain evidence="3">ATCC 30045</strain>
    </source>
</reference>
<name>A0A1Y1JQF1_PLAGO</name>
<protein>
    <submittedName>
        <fullName evidence="2">Variable surface protein</fullName>
    </submittedName>
</protein>
<feature type="transmembrane region" description="Helical" evidence="1">
    <location>
        <begin position="199"/>
        <end position="219"/>
    </location>
</feature>
<sequence length="269" mass="31913">MGEDKFYDFVQFFPDCENEIEKFKDHNNQTDVCIDKKTLPDIVGTGKALNTDQCSCVLSYLSHINIKDSTKGSTESDCYYLYYWLYRELEKERKSDQTNNIYKKFLTYYDSITVNSAVCEVYNNISLSKDIFIKTKNLFDVYNLINSTIENGESINDHKHSNAVKWIINKYNNHFGIQNYETSEKEVVCSCKNNIGDPIIITLIITILTFILFFVFYRYKEFGYYYVSKILRKRNTWNNMDNERNLLHVSEIFRNMSKNNMYNVSYNNE</sequence>
<keyword evidence="3" id="KW-1185">Reference proteome</keyword>
<dbReference type="AlphaFoldDB" id="A0A1Y1JQF1"/>
<proteinExistence type="predicted"/>